<dbReference type="InterPro" id="IPR036259">
    <property type="entry name" value="MFS_trans_sf"/>
</dbReference>
<feature type="non-terminal residue" evidence="8">
    <location>
        <position position="1"/>
    </location>
</feature>
<evidence type="ECO:0000256" key="3">
    <source>
        <dbReference type="ARBA" id="ARBA00022692"/>
    </source>
</evidence>
<protein>
    <recommendedName>
        <fullName evidence="9">Major facilitator superfamily (MFS) profile domain-containing protein</fullName>
    </recommendedName>
</protein>
<sequence>QSVYIQDTELQYILNNREGLVVQTLRVRHHIPWKAVFKSLPVWSLLFINWAFNWTHYTMNNQFRYYIISVLRITEDLSQSSTFGEAVVLPTSIVFWSIVSDYLVNHEYMSRTFHRKLFGFTCNTLMIICLLIIPSAGCSSLTVFSIHVILCYLRGIYYSAMYANPIDLSPRHAGLLMALLNSTGSVAGLFSREIVSVIDTPSDISQWWLVYLWLIALLVVFSPPYLCFGSAEVQSWNTPVRRTMRSIMP</sequence>
<gene>
    <name evidence="8" type="ORF">g.2139</name>
</gene>
<evidence type="ECO:0000313" key="8">
    <source>
        <dbReference type="EMBL" id="JAS96002.1"/>
    </source>
</evidence>
<evidence type="ECO:0008006" key="9">
    <source>
        <dbReference type="Google" id="ProtNLM"/>
    </source>
</evidence>
<evidence type="ECO:0000256" key="5">
    <source>
        <dbReference type="ARBA" id="ARBA00022989"/>
    </source>
</evidence>
<comment type="subcellular location">
    <subcellularLocation>
        <location evidence="1">Membrane</location>
        <topology evidence="1">Multi-pass membrane protein</topology>
    </subcellularLocation>
</comment>
<dbReference type="AlphaFoldDB" id="A0A1B6J9Z7"/>
<evidence type="ECO:0000256" key="7">
    <source>
        <dbReference type="SAM" id="Phobius"/>
    </source>
</evidence>
<name>A0A1B6J9Z7_9HEMI</name>
<dbReference type="GO" id="GO:0015293">
    <property type="term" value="F:symporter activity"/>
    <property type="evidence" value="ECO:0007669"/>
    <property type="project" value="UniProtKB-KW"/>
</dbReference>
<feature type="transmembrane region" description="Helical" evidence="7">
    <location>
        <begin position="35"/>
        <end position="52"/>
    </location>
</feature>
<organism evidence="8">
    <name type="scientific">Homalodisca liturata</name>
    <dbReference type="NCBI Taxonomy" id="320908"/>
    <lineage>
        <taxon>Eukaryota</taxon>
        <taxon>Metazoa</taxon>
        <taxon>Ecdysozoa</taxon>
        <taxon>Arthropoda</taxon>
        <taxon>Hexapoda</taxon>
        <taxon>Insecta</taxon>
        <taxon>Pterygota</taxon>
        <taxon>Neoptera</taxon>
        <taxon>Paraneoptera</taxon>
        <taxon>Hemiptera</taxon>
        <taxon>Auchenorrhyncha</taxon>
        <taxon>Membracoidea</taxon>
        <taxon>Cicadellidae</taxon>
        <taxon>Cicadellinae</taxon>
        <taxon>Proconiini</taxon>
        <taxon>Homalodisca</taxon>
    </lineage>
</organism>
<dbReference type="GO" id="GO:0006820">
    <property type="term" value="P:monoatomic anion transport"/>
    <property type="evidence" value="ECO:0007669"/>
    <property type="project" value="TreeGrafter"/>
</dbReference>
<evidence type="ECO:0000256" key="1">
    <source>
        <dbReference type="ARBA" id="ARBA00004141"/>
    </source>
</evidence>
<keyword evidence="2" id="KW-0813">Transport</keyword>
<evidence type="ECO:0000256" key="4">
    <source>
        <dbReference type="ARBA" id="ARBA00022847"/>
    </source>
</evidence>
<feature type="transmembrane region" description="Helical" evidence="7">
    <location>
        <begin position="117"/>
        <end position="136"/>
    </location>
</feature>
<dbReference type="Gene3D" id="1.20.1250.20">
    <property type="entry name" value="MFS general substrate transporter like domains"/>
    <property type="match status" value="1"/>
</dbReference>
<feature type="transmembrane region" description="Helical" evidence="7">
    <location>
        <begin position="172"/>
        <end position="190"/>
    </location>
</feature>
<dbReference type="EMBL" id="GECU01011704">
    <property type="protein sequence ID" value="JAS96002.1"/>
    <property type="molecule type" value="Transcribed_RNA"/>
</dbReference>
<feature type="transmembrane region" description="Helical" evidence="7">
    <location>
        <begin position="86"/>
        <end position="105"/>
    </location>
</feature>
<feature type="transmembrane region" description="Helical" evidence="7">
    <location>
        <begin position="142"/>
        <end position="160"/>
    </location>
</feature>
<dbReference type="GO" id="GO:0016020">
    <property type="term" value="C:membrane"/>
    <property type="evidence" value="ECO:0007669"/>
    <property type="project" value="UniProtKB-SubCell"/>
</dbReference>
<dbReference type="InterPro" id="IPR050382">
    <property type="entry name" value="MFS_Na/Anion_cotransporter"/>
</dbReference>
<keyword evidence="3 7" id="KW-0812">Transmembrane</keyword>
<proteinExistence type="predicted"/>
<accession>A0A1B6J9Z7</accession>
<dbReference type="FunFam" id="1.20.1250.20:FF:000003">
    <property type="entry name" value="Solute carrier family 17 member 3"/>
    <property type="match status" value="1"/>
</dbReference>
<keyword evidence="6 7" id="KW-0472">Membrane</keyword>
<evidence type="ECO:0000256" key="2">
    <source>
        <dbReference type="ARBA" id="ARBA00022448"/>
    </source>
</evidence>
<dbReference type="PANTHER" id="PTHR11662:SF415">
    <property type="entry name" value="AT30085P-RELATED"/>
    <property type="match status" value="1"/>
</dbReference>
<keyword evidence="4" id="KW-0769">Symport</keyword>
<evidence type="ECO:0000256" key="6">
    <source>
        <dbReference type="ARBA" id="ARBA00023136"/>
    </source>
</evidence>
<feature type="non-terminal residue" evidence="8">
    <location>
        <position position="249"/>
    </location>
</feature>
<reference evidence="8" key="1">
    <citation type="submission" date="2015-11" db="EMBL/GenBank/DDBJ databases">
        <title>De novo transcriptome assembly of four potential Pierce s Disease insect vectors from Arizona vineyards.</title>
        <authorList>
            <person name="Tassone E.E."/>
        </authorList>
    </citation>
    <scope>NUCLEOTIDE SEQUENCE</scope>
</reference>
<dbReference type="PANTHER" id="PTHR11662">
    <property type="entry name" value="SOLUTE CARRIER FAMILY 17"/>
    <property type="match status" value="1"/>
</dbReference>
<feature type="transmembrane region" description="Helical" evidence="7">
    <location>
        <begin position="210"/>
        <end position="228"/>
    </location>
</feature>
<dbReference type="SUPFAM" id="SSF103473">
    <property type="entry name" value="MFS general substrate transporter"/>
    <property type="match status" value="1"/>
</dbReference>
<keyword evidence="5 7" id="KW-1133">Transmembrane helix</keyword>